<feature type="domain" description="Asl1-like glycosyl hydrolase catalytic" evidence="3">
    <location>
        <begin position="157"/>
        <end position="381"/>
    </location>
</feature>
<evidence type="ECO:0000256" key="1">
    <source>
        <dbReference type="SAM" id="MobiDB-lite"/>
    </source>
</evidence>
<feature type="signal peptide" evidence="2">
    <location>
        <begin position="1"/>
        <end position="22"/>
    </location>
</feature>
<evidence type="ECO:0000313" key="5">
    <source>
        <dbReference type="Proteomes" id="UP000070501"/>
    </source>
</evidence>
<reference evidence="5" key="1">
    <citation type="submission" date="2016-02" db="EMBL/GenBank/DDBJ databases">
        <title>Draft genome sequence of Microdochium bolleyi, a fungal endophyte of beachgrass.</title>
        <authorList>
            <consortium name="DOE Joint Genome Institute"/>
            <person name="David A.S."/>
            <person name="May G."/>
            <person name="Haridas S."/>
            <person name="Lim J."/>
            <person name="Wang M."/>
            <person name="Labutti K."/>
            <person name="Lipzen A."/>
            <person name="Barry K."/>
            <person name="Grigoriev I.V."/>
        </authorList>
    </citation>
    <scope>NUCLEOTIDE SEQUENCE [LARGE SCALE GENOMIC DNA]</scope>
    <source>
        <strain evidence="5">J235TASD1</strain>
    </source>
</reference>
<dbReference type="GO" id="GO:0009277">
    <property type="term" value="C:fungal-type cell wall"/>
    <property type="evidence" value="ECO:0007669"/>
    <property type="project" value="TreeGrafter"/>
</dbReference>
<dbReference type="AlphaFoldDB" id="A0A136JIF9"/>
<accession>A0A136JIF9</accession>
<feature type="chain" id="PRO_5007293791" evidence="2">
    <location>
        <begin position="23"/>
        <end position="387"/>
    </location>
</feature>
<dbReference type="PANTHER" id="PTHR34154">
    <property type="entry name" value="ALKALI-SENSITIVE LINKAGE PROTEIN 1"/>
    <property type="match status" value="1"/>
</dbReference>
<proteinExistence type="predicted"/>
<dbReference type="SUPFAM" id="SSF51445">
    <property type="entry name" value="(Trans)glycosidases"/>
    <property type="match status" value="1"/>
</dbReference>
<dbReference type="Pfam" id="PF11790">
    <property type="entry name" value="Glyco_hydro_cc"/>
    <property type="match status" value="1"/>
</dbReference>
<dbReference type="Gene3D" id="3.20.20.80">
    <property type="entry name" value="Glycosidases"/>
    <property type="match status" value="1"/>
</dbReference>
<keyword evidence="5" id="KW-1185">Reference proteome</keyword>
<name>A0A136JIF9_9PEZI</name>
<dbReference type="InParanoid" id="A0A136JIF9"/>
<dbReference type="EMBL" id="KQ964245">
    <property type="protein sequence ID" value="KXJ96937.1"/>
    <property type="molecule type" value="Genomic_DNA"/>
</dbReference>
<dbReference type="InterPro" id="IPR053183">
    <property type="entry name" value="ASL1"/>
</dbReference>
<evidence type="ECO:0000259" key="3">
    <source>
        <dbReference type="Pfam" id="PF11790"/>
    </source>
</evidence>
<dbReference type="PANTHER" id="PTHR34154:SF13">
    <property type="entry name" value="ASL1-LIKE GLYCOSYL HYDROLASE CATALYTIC DOMAIN-CONTAINING PROTEIN"/>
    <property type="match status" value="1"/>
</dbReference>
<keyword evidence="4" id="KW-0378">Hydrolase</keyword>
<dbReference type="Proteomes" id="UP000070501">
    <property type="component" value="Unassembled WGS sequence"/>
</dbReference>
<dbReference type="GO" id="GO:0071966">
    <property type="term" value="P:fungal-type cell wall polysaccharide metabolic process"/>
    <property type="evidence" value="ECO:0007669"/>
    <property type="project" value="TreeGrafter"/>
</dbReference>
<evidence type="ECO:0000313" key="4">
    <source>
        <dbReference type="EMBL" id="KXJ96937.1"/>
    </source>
</evidence>
<dbReference type="GO" id="GO:0016787">
    <property type="term" value="F:hydrolase activity"/>
    <property type="evidence" value="ECO:0007669"/>
    <property type="project" value="UniProtKB-KW"/>
</dbReference>
<evidence type="ECO:0000256" key="2">
    <source>
        <dbReference type="SAM" id="SignalP"/>
    </source>
</evidence>
<dbReference type="STRING" id="196109.A0A136JIF9"/>
<dbReference type="InterPro" id="IPR024655">
    <property type="entry name" value="Asl1_glyco_hydro_catalytic"/>
</dbReference>
<keyword evidence="2" id="KW-0732">Signal</keyword>
<protein>
    <submittedName>
        <fullName evidence="4">Glycosyl hydrolase catalytic core-domain-containing protein</fullName>
    </submittedName>
</protein>
<dbReference type="InterPro" id="IPR017853">
    <property type="entry name" value="GH"/>
</dbReference>
<dbReference type="OrthoDB" id="43654at2759"/>
<feature type="region of interest" description="Disordered" evidence="1">
    <location>
        <begin position="63"/>
        <end position="90"/>
    </location>
</feature>
<organism evidence="4 5">
    <name type="scientific">Microdochium bolleyi</name>
    <dbReference type="NCBI Taxonomy" id="196109"/>
    <lineage>
        <taxon>Eukaryota</taxon>
        <taxon>Fungi</taxon>
        <taxon>Dikarya</taxon>
        <taxon>Ascomycota</taxon>
        <taxon>Pezizomycotina</taxon>
        <taxon>Sordariomycetes</taxon>
        <taxon>Xylariomycetidae</taxon>
        <taxon>Xylariales</taxon>
        <taxon>Microdochiaceae</taxon>
        <taxon>Microdochium</taxon>
    </lineage>
</organism>
<gene>
    <name evidence="4" type="ORF">Micbo1qcDRAFT_155652</name>
</gene>
<sequence length="387" mass="40412">MFTKHTIIALAAAAASVTEVAAGNIHRGYHHINARQIKYAATETVIEVAYATVTVTAGQEPAAPAATQPAAEQPASPAPAASPVSPPVQEGAVQPIVQPTVQPTTLVTKAPTSTPVVELPEPTAVIPTQVIPSLLPSSSAAPAPSSPAAPAIGSKRGAAFNDVGLVNALAGMSKKITWSYNWGASTSGLDKGIEFVPMLWGPQHTDGWTKHAETGIANGATALLSCNEPDIAAQANISPAVAAQFHIANMNPFSGKARISSPAISSSQNKNQGIDWLSQFWTACAGKCVVDFCAVHWYGPGGDNGADLFLKHVKAAHEGCQNKPLWITEFGVDSGDHDQFMRKVMPALESSEFSYVERYAPFFVATGYIMQSSTALSSWGKIFAGLA</sequence>